<dbReference type="GO" id="GO:0016020">
    <property type="term" value="C:membrane"/>
    <property type="evidence" value="ECO:0007669"/>
    <property type="project" value="UniProtKB-SubCell"/>
</dbReference>
<evidence type="ECO:0000256" key="5">
    <source>
        <dbReference type="SAM" id="Phobius"/>
    </source>
</evidence>
<comment type="subcellular location">
    <subcellularLocation>
        <location evidence="1">Membrane</location>
        <topology evidence="1">Multi-pass membrane protein</topology>
    </subcellularLocation>
</comment>
<dbReference type="PANTHER" id="PTHR22950:SF652">
    <property type="entry name" value="TRANSMEMBRANE AMINO ACID TRANSPORTER FAMILY PROTEIN"/>
    <property type="match status" value="1"/>
</dbReference>
<feature type="transmembrane region" description="Helical" evidence="5">
    <location>
        <begin position="243"/>
        <end position="266"/>
    </location>
</feature>
<keyword evidence="4 5" id="KW-0472">Membrane</keyword>
<evidence type="ECO:0000256" key="4">
    <source>
        <dbReference type="ARBA" id="ARBA00023136"/>
    </source>
</evidence>
<feature type="transmembrane region" description="Helical" evidence="5">
    <location>
        <begin position="299"/>
        <end position="317"/>
    </location>
</feature>
<dbReference type="EMBL" id="HBHT01003121">
    <property type="protein sequence ID" value="CAD9943939.1"/>
    <property type="molecule type" value="Transcribed_RNA"/>
</dbReference>
<proteinExistence type="predicted"/>
<dbReference type="AlphaFoldDB" id="A0A7S2Y2V6"/>
<feature type="chain" id="PRO_5030739929" description="Amino acid transporter transmembrane domain-containing protein" evidence="6">
    <location>
        <begin position="24"/>
        <end position="513"/>
    </location>
</feature>
<dbReference type="PANTHER" id="PTHR22950">
    <property type="entry name" value="AMINO ACID TRANSPORTER"/>
    <property type="match status" value="1"/>
</dbReference>
<feature type="signal peptide" evidence="6">
    <location>
        <begin position="1"/>
        <end position="23"/>
    </location>
</feature>
<evidence type="ECO:0000256" key="1">
    <source>
        <dbReference type="ARBA" id="ARBA00004141"/>
    </source>
</evidence>
<evidence type="ECO:0000256" key="2">
    <source>
        <dbReference type="ARBA" id="ARBA00022692"/>
    </source>
</evidence>
<accession>A0A7S2Y2V6</accession>
<dbReference type="Pfam" id="PF01490">
    <property type="entry name" value="Aa_trans"/>
    <property type="match status" value="1"/>
</dbReference>
<reference evidence="8" key="1">
    <citation type="submission" date="2021-01" db="EMBL/GenBank/DDBJ databases">
        <authorList>
            <person name="Corre E."/>
            <person name="Pelletier E."/>
            <person name="Niang G."/>
            <person name="Scheremetjew M."/>
            <person name="Finn R."/>
            <person name="Kale V."/>
            <person name="Holt S."/>
            <person name="Cochrane G."/>
            <person name="Meng A."/>
            <person name="Brown T."/>
            <person name="Cohen L."/>
        </authorList>
    </citation>
    <scope>NUCLEOTIDE SEQUENCE</scope>
    <source>
        <strain evidence="8">CCMP125</strain>
    </source>
</reference>
<evidence type="ECO:0000259" key="7">
    <source>
        <dbReference type="Pfam" id="PF01490"/>
    </source>
</evidence>
<dbReference type="GO" id="GO:0015179">
    <property type="term" value="F:L-amino acid transmembrane transporter activity"/>
    <property type="evidence" value="ECO:0007669"/>
    <property type="project" value="TreeGrafter"/>
</dbReference>
<gene>
    <name evidence="8" type="ORF">APAL1065_LOCUS2103</name>
</gene>
<keyword evidence="6" id="KW-0732">Signal</keyword>
<feature type="transmembrane region" description="Helical" evidence="5">
    <location>
        <begin position="177"/>
        <end position="196"/>
    </location>
</feature>
<evidence type="ECO:0000256" key="6">
    <source>
        <dbReference type="SAM" id="SignalP"/>
    </source>
</evidence>
<protein>
    <recommendedName>
        <fullName evidence="7">Amino acid transporter transmembrane domain-containing protein</fullName>
    </recommendedName>
</protein>
<sequence>MSKSIGSLTTAALLLLLLGVSSASSFDGIPSRRETSSLQLVSALVDKDSTRLSPKAASRIARDIPRGGATRPPRTVAVTRKQAPVVPTKASSTSSSGGKASLLTSIFNLSNNVAGAGILTLAAGKATGTGWVPSVVICVTLAFCSAHTFSLIGKACEMTGETTFKGLWSRAIGEKTSWIVDTMVFMNTFCVSIIYTGLLGDIFSALLKTTNLPSALISRNSIILIVASCILLPLNLIRDLSALGFTSILGLVAVLYTVFFIVVRALDGTYALEPVGKFVAEGLITLPSFEKSTWFNFDLNSLVLMSNLGLAFIAHYNGPSYWKSLENATSERFTKVALRAYTVLALIYVTTMVAGYSTFGDVCQGNILLNYSASDILSTLGRLATGFSIIFGFPLISNGCREGFKNASSALGMKAISDPQNHAKLVTCLLIVTTTLSIFLTDIKLIAGLSGATMGSALVYICPTLIYSKIVGQLKGKDSAEYRAARRNQLFIPFGLFTACMGVTMTLKNTVFS</sequence>
<feature type="transmembrane region" description="Helical" evidence="5">
    <location>
        <begin position="421"/>
        <end position="440"/>
    </location>
</feature>
<feature type="transmembrane region" description="Helical" evidence="5">
    <location>
        <begin position="338"/>
        <end position="359"/>
    </location>
</feature>
<dbReference type="InterPro" id="IPR013057">
    <property type="entry name" value="AA_transpt_TM"/>
</dbReference>
<feature type="domain" description="Amino acid transporter transmembrane" evidence="7">
    <location>
        <begin position="99"/>
        <end position="506"/>
    </location>
</feature>
<evidence type="ECO:0000256" key="3">
    <source>
        <dbReference type="ARBA" id="ARBA00022989"/>
    </source>
</evidence>
<feature type="transmembrane region" description="Helical" evidence="5">
    <location>
        <begin position="488"/>
        <end position="507"/>
    </location>
</feature>
<name>A0A7S2Y2V6_9STRA</name>
<keyword evidence="3 5" id="KW-1133">Transmembrane helix</keyword>
<feature type="transmembrane region" description="Helical" evidence="5">
    <location>
        <begin position="216"/>
        <end position="236"/>
    </location>
</feature>
<organism evidence="8">
    <name type="scientific">Entomoneis paludosa</name>
    <dbReference type="NCBI Taxonomy" id="265537"/>
    <lineage>
        <taxon>Eukaryota</taxon>
        <taxon>Sar</taxon>
        <taxon>Stramenopiles</taxon>
        <taxon>Ochrophyta</taxon>
        <taxon>Bacillariophyta</taxon>
        <taxon>Bacillariophyceae</taxon>
        <taxon>Bacillariophycidae</taxon>
        <taxon>Entomoneidaceae</taxon>
        <taxon>Entomoneis</taxon>
    </lineage>
</organism>
<feature type="transmembrane region" description="Helical" evidence="5">
    <location>
        <begin position="446"/>
        <end position="467"/>
    </location>
</feature>
<feature type="transmembrane region" description="Helical" evidence="5">
    <location>
        <begin position="379"/>
        <end position="400"/>
    </location>
</feature>
<evidence type="ECO:0000313" key="8">
    <source>
        <dbReference type="EMBL" id="CAD9943939.1"/>
    </source>
</evidence>
<keyword evidence="2 5" id="KW-0812">Transmembrane</keyword>